<sequence>MKKMFNKVLFLSVAVLLSNNLLAQETICFKNGLEKPSLIETTPLDGEVCKGIQTLEDMKNSGWEVLDIKLEPVGNKFNYSYYFYKNDNSLSSVASQKNVNQQLTLSKGEFSIKPIGAKITNIDNNKSNIDVGNLIVGQSGIVVHIYDNDKRLIVSNAKVISSNENSSIVEFFPFNDLSQDALPTSNRSVAINDVLILNYMYNSSLLIAPTLDSFQTVRENFKLNNFMHSDIFAAKLKVENKPYPTKEDIQKFAIEQNLGTIFFVLDNKVYVVDTKTFTILESYAFAYESNEKQMPFYTRVEEIEESIFNLSFFDFFSGDKKLSYDEYYKRILGLK</sequence>
<evidence type="ECO:0000313" key="3">
    <source>
        <dbReference type="EMBL" id="RXJ83125.1"/>
    </source>
</evidence>
<accession>A0A4V1LV76</accession>
<evidence type="ECO:0000313" key="4">
    <source>
        <dbReference type="Proteomes" id="UP000290870"/>
    </source>
</evidence>
<comment type="caution">
    <text evidence="3">The sequence shown here is derived from an EMBL/GenBank/DDBJ whole genome shotgun (WGS) entry which is preliminary data.</text>
</comment>
<dbReference type="OrthoDB" id="5372482at2"/>
<proteinExistence type="predicted"/>
<name>A0A4V1LV76_9BACT</name>
<evidence type="ECO:0000256" key="1">
    <source>
        <dbReference type="SAM" id="SignalP"/>
    </source>
</evidence>
<dbReference type="EMBL" id="PDJZ01000016">
    <property type="protein sequence ID" value="RXJ83125.1"/>
    <property type="molecule type" value="Genomic_DNA"/>
</dbReference>
<reference evidence="3 4" key="1">
    <citation type="submission" date="2017-10" db="EMBL/GenBank/DDBJ databases">
        <title>Genomics of the genus Arcobacter.</title>
        <authorList>
            <person name="Perez-Cataluna A."/>
            <person name="Figueras M.J."/>
        </authorList>
    </citation>
    <scope>NUCLEOTIDE SEQUENCE [LARGE SCALE GENOMIC DNA]</scope>
    <source>
        <strain evidence="3 4">F26</strain>
    </source>
</reference>
<organism evidence="3 4">
    <name type="scientific">Arcobacter cloacae</name>
    <dbReference type="NCBI Taxonomy" id="1054034"/>
    <lineage>
        <taxon>Bacteria</taxon>
        <taxon>Pseudomonadati</taxon>
        <taxon>Campylobacterota</taxon>
        <taxon>Epsilonproteobacteria</taxon>
        <taxon>Campylobacterales</taxon>
        <taxon>Arcobacteraceae</taxon>
        <taxon>Arcobacter</taxon>
    </lineage>
</organism>
<protein>
    <recommendedName>
        <fullName evidence="2">Plasminogen-binding protein PgbA N-terminal domain-containing protein</fullName>
    </recommendedName>
</protein>
<dbReference type="AlphaFoldDB" id="A0A4V1LV76"/>
<dbReference type="Proteomes" id="UP000290870">
    <property type="component" value="Unassembled WGS sequence"/>
</dbReference>
<dbReference type="InterPro" id="IPR029276">
    <property type="entry name" value="PgbA_N"/>
</dbReference>
<dbReference type="RefSeq" id="WP_128987380.1">
    <property type="nucleotide sequence ID" value="NZ_PDJZ01000016.1"/>
</dbReference>
<keyword evidence="1" id="KW-0732">Signal</keyword>
<evidence type="ECO:0000259" key="2">
    <source>
        <dbReference type="Pfam" id="PF15436"/>
    </source>
</evidence>
<feature type="domain" description="Plasminogen-binding protein PgbA N-terminal" evidence="2">
    <location>
        <begin position="115"/>
        <end position="332"/>
    </location>
</feature>
<dbReference type="Pfam" id="PF15436">
    <property type="entry name" value="PGBA_N"/>
    <property type="match status" value="1"/>
</dbReference>
<feature type="signal peptide" evidence="1">
    <location>
        <begin position="1"/>
        <end position="23"/>
    </location>
</feature>
<feature type="chain" id="PRO_5020707142" description="Plasminogen-binding protein PgbA N-terminal domain-containing protein" evidence="1">
    <location>
        <begin position="24"/>
        <end position="335"/>
    </location>
</feature>
<gene>
    <name evidence="3" type="ORF">CRU90_11300</name>
</gene>